<feature type="domain" description="D-isomer specific 2-hydroxyacid dehydrogenase NAD-binding" evidence="6">
    <location>
        <begin position="110"/>
        <end position="295"/>
    </location>
</feature>
<dbReference type="InterPro" id="IPR058205">
    <property type="entry name" value="D-LDH-like"/>
</dbReference>
<dbReference type="RefSeq" id="WP_123128928.1">
    <property type="nucleotide sequence ID" value="NZ_RJJD01000021.1"/>
</dbReference>
<evidence type="ECO:0000256" key="4">
    <source>
        <dbReference type="RuleBase" id="RU003719"/>
    </source>
</evidence>
<dbReference type="InterPro" id="IPR006139">
    <property type="entry name" value="D-isomer_2_OHA_DH_cat_dom"/>
</dbReference>
<evidence type="ECO:0000259" key="5">
    <source>
        <dbReference type="Pfam" id="PF00389"/>
    </source>
</evidence>
<feature type="domain" description="D-isomer specific 2-hydroxyacid dehydrogenase catalytic" evidence="5">
    <location>
        <begin position="4"/>
        <end position="325"/>
    </location>
</feature>
<dbReference type="InterPro" id="IPR029753">
    <property type="entry name" value="D-isomer_DH_CS"/>
</dbReference>
<dbReference type="Proteomes" id="UP000272117">
    <property type="component" value="Unassembled WGS sequence"/>
</dbReference>
<evidence type="ECO:0000256" key="3">
    <source>
        <dbReference type="ARBA" id="ARBA00023027"/>
    </source>
</evidence>
<dbReference type="Gene3D" id="3.40.50.720">
    <property type="entry name" value="NAD(P)-binding Rossmann-like Domain"/>
    <property type="match status" value="2"/>
</dbReference>
<dbReference type="InterPro" id="IPR006140">
    <property type="entry name" value="D-isomer_DH_NAD-bd"/>
</dbReference>
<dbReference type="SUPFAM" id="SSF52283">
    <property type="entry name" value="Formate/glycerate dehydrogenase catalytic domain-like"/>
    <property type="match status" value="1"/>
</dbReference>
<dbReference type="GO" id="GO:0016616">
    <property type="term" value="F:oxidoreductase activity, acting on the CH-OH group of donors, NAD or NADP as acceptor"/>
    <property type="evidence" value="ECO:0007669"/>
    <property type="project" value="InterPro"/>
</dbReference>
<dbReference type="SUPFAM" id="SSF51735">
    <property type="entry name" value="NAD(P)-binding Rossmann-fold domains"/>
    <property type="match status" value="1"/>
</dbReference>
<evidence type="ECO:0000313" key="7">
    <source>
        <dbReference type="EMBL" id="RNI22572.1"/>
    </source>
</evidence>
<dbReference type="InterPro" id="IPR036291">
    <property type="entry name" value="NAD(P)-bd_dom_sf"/>
</dbReference>
<dbReference type="PANTHER" id="PTHR43026">
    <property type="entry name" value="2-HYDROXYACID DEHYDROGENASE HOMOLOG 1-RELATED"/>
    <property type="match status" value="1"/>
</dbReference>
<dbReference type="Pfam" id="PF00389">
    <property type="entry name" value="2-Hacid_dh"/>
    <property type="match status" value="1"/>
</dbReference>
<gene>
    <name evidence="7" type="ORF">EFB08_20965</name>
</gene>
<comment type="similarity">
    <text evidence="1 4">Belongs to the D-isomer specific 2-hydroxyacid dehydrogenase family.</text>
</comment>
<dbReference type="PROSITE" id="PS00670">
    <property type="entry name" value="D_2_HYDROXYACID_DH_2"/>
    <property type="match status" value="1"/>
</dbReference>
<reference evidence="7 8" key="1">
    <citation type="submission" date="2018-11" db="EMBL/GenBank/DDBJ databases">
        <title>Rufibacter latericius sp. nov., isolated from water in Baiyang Lake.</title>
        <authorList>
            <person name="Yang Y."/>
        </authorList>
    </citation>
    <scope>NUCLEOTIDE SEQUENCE [LARGE SCALE GENOMIC DNA]</scope>
    <source>
        <strain evidence="7 8">R-22-1c-1</strain>
    </source>
</reference>
<keyword evidence="3" id="KW-0520">NAD</keyword>
<dbReference type="PANTHER" id="PTHR43026:SF1">
    <property type="entry name" value="2-HYDROXYACID DEHYDROGENASE HOMOLOG 1-RELATED"/>
    <property type="match status" value="1"/>
</dbReference>
<keyword evidence="8" id="KW-1185">Reference proteome</keyword>
<dbReference type="CDD" id="cd12183">
    <property type="entry name" value="LDH_like_2"/>
    <property type="match status" value="1"/>
</dbReference>
<evidence type="ECO:0000259" key="6">
    <source>
        <dbReference type="Pfam" id="PF02826"/>
    </source>
</evidence>
<dbReference type="EMBL" id="RJJD01000021">
    <property type="protein sequence ID" value="RNI22572.1"/>
    <property type="molecule type" value="Genomic_DNA"/>
</dbReference>
<sequence>MQVTIFSARPYEKEFLEKEAPRHHSLKWVQEPLSLQTTSQALGSEAVCLFTQDDASANVLEKLQAMGIKYIALRCAGHDNVDLAKAETLGIRVANVPSYSPYAIAEHAATLLMALNRKVVLAQTQIQANNFSLDNLVGEELHGKTVGIIGMGKTGKAFAYIMLGFGCRVLAYDIVPPDLQKRNLFFVSQEEVFTQSDVISLHLPLNASTQHLINAATLFKLKKGAILLNTSRGGLINTVDLIAALKSGAVGAAGLDVYEHERGIFFQDHSGETLQDSLFEELRNLPNVLLTGHQAFLTRTALRNIADATHLSLDQWEKGEASANELIPKLEAVSY</sequence>
<dbReference type="Pfam" id="PF02826">
    <property type="entry name" value="2-Hacid_dh_C"/>
    <property type="match status" value="1"/>
</dbReference>
<comment type="caution">
    <text evidence="7">The sequence shown here is derived from an EMBL/GenBank/DDBJ whole genome shotgun (WGS) entry which is preliminary data.</text>
</comment>
<evidence type="ECO:0000256" key="1">
    <source>
        <dbReference type="ARBA" id="ARBA00005854"/>
    </source>
</evidence>
<dbReference type="PROSITE" id="PS00671">
    <property type="entry name" value="D_2_HYDROXYACID_DH_3"/>
    <property type="match status" value="1"/>
</dbReference>
<organism evidence="7 8">
    <name type="scientific">Rufibacter latericius</name>
    <dbReference type="NCBI Taxonomy" id="2487040"/>
    <lineage>
        <taxon>Bacteria</taxon>
        <taxon>Pseudomonadati</taxon>
        <taxon>Bacteroidota</taxon>
        <taxon>Cytophagia</taxon>
        <taxon>Cytophagales</taxon>
        <taxon>Hymenobacteraceae</taxon>
        <taxon>Rufibacter</taxon>
    </lineage>
</organism>
<name>A0A3M9MAI4_9BACT</name>
<accession>A0A3M9MAI4</accession>
<proteinExistence type="inferred from homology"/>
<dbReference type="AlphaFoldDB" id="A0A3M9MAI4"/>
<dbReference type="GO" id="GO:0051287">
    <property type="term" value="F:NAD binding"/>
    <property type="evidence" value="ECO:0007669"/>
    <property type="project" value="InterPro"/>
</dbReference>
<keyword evidence="2 4" id="KW-0560">Oxidoreductase</keyword>
<protein>
    <submittedName>
        <fullName evidence="7">2-hydroxyacid dehydrogenase</fullName>
    </submittedName>
</protein>
<evidence type="ECO:0000256" key="2">
    <source>
        <dbReference type="ARBA" id="ARBA00023002"/>
    </source>
</evidence>
<evidence type="ECO:0000313" key="8">
    <source>
        <dbReference type="Proteomes" id="UP000272117"/>
    </source>
</evidence>
<dbReference type="OrthoDB" id="1522997at2"/>